<dbReference type="CDD" id="cd17033">
    <property type="entry name" value="DR1245-like"/>
    <property type="match status" value="1"/>
</dbReference>
<comment type="caution">
    <text evidence="1">The sequence shown here is derived from an EMBL/GenBank/DDBJ whole genome shotgun (WGS) entry which is preliminary data.</text>
</comment>
<protein>
    <recommendedName>
        <fullName evidence="3">YbjN domain-containing protein</fullName>
    </recommendedName>
</protein>
<proteinExistence type="predicted"/>
<accession>A0A255Y757</accession>
<dbReference type="AlphaFoldDB" id="A0A255Y757"/>
<reference evidence="1 2" key="1">
    <citation type="submission" date="2017-07" db="EMBL/GenBank/DDBJ databases">
        <title>Sandarakinorhabdus cyanobacteriorum sp. nov., a novel bacterium isolated from cyanobacterial aggregates in a eutrophic lake.</title>
        <authorList>
            <person name="Cai H."/>
        </authorList>
    </citation>
    <scope>NUCLEOTIDE SEQUENCE [LARGE SCALE GENOMIC DNA]</scope>
    <source>
        <strain evidence="1 2">TH057</strain>
    </source>
</reference>
<sequence length="172" mass="18867">MSFPDMEFAGPEPAPIDMLEQLFDANGWASERLGDEEIITTIKGGWTTYQLRALWRDEDRVLQIIARGDLSVADHQRAAIYEVIGLINEQLWMGHFELWSADGAVLFRHATLLADDDAADGGDLSAAQAEILTDAAVEEFERYYPVFQLVLLAGQAPAEALASALLETAGEA</sequence>
<dbReference type="RefSeq" id="WP_086116487.1">
    <property type="nucleotide sequence ID" value="NZ_NOXT01000123.1"/>
</dbReference>
<keyword evidence="2" id="KW-1185">Reference proteome</keyword>
<name>A0A255Y757_9SPHN</name>
<dbReference type="Pfam" id="PF10722">
    <property type="entry name" value="YbjN"/>
    <property type="match status" value="1"/>
</dbReference>
<dbReference type="OrthoDB" id="9792176at2"/>
<organism evidence="1 2">
    <name type="scientific">Sandarakinorhabdus cyanobacteriorum</name>
    <dbReference type="NCBI Taxonomy" id="1981098"/>
    <lineage>
        <taxon>Bacteria</taxon>
        <taxon>Pseudomonadati</taxon>
        <taxon>Pseudomonadota</taxon>
        <taxon>Alphaproteobacteria</taxon>
        <taxon>Sphingomonadales</taxon>
        <taxon>Sphingosinicellaceae</taxon>
        <taxon>Sandarakinorhabdus</taxon>
    </lineage>
</organism>
<evidence type="ECO:0000313" key="2">
    <source>
        <dbReference type="Proteomes" id="UP000216991"/>
    </source>
</evidence>
<evidence type="ECO:0000313" key="1">
    <source>
        <dbReference type="EMBL" id="OYQ25062.1"/>
    </source>
</evidence>
<gene>
    <name evidence="1" type="ORF">CHU93_14620</name>
</gene>
<evidence type="ECO:0008006" key="3">
    <source>
        <dbReference type="Google" id="ProtNLM"/>
    </source>
</evidence>
<dbReference type="EMBL" id="NOXT01000123">
    <property type="protein sequence ID" value="OYQ25062.1"/>
    <property type="molecule type" value="Genomic_DNA"/>
</dbReference>
<dbReference type="InterPro" id="IPR019660">
    <property type="entry name" value="Put_sensory_transdc_reg_YbjN"/>
</dbReference>
<dbReference type="Proteomes" id="UP000216991">
    <property type="component" value="Unassembled WGS sequence"/>
</dbReference>